<dbReference type="EMBL" id="CP065749">
    <property type="protein sequence ID" value="QPS84812.1"/>
    <property type="molecule type" value="Genomic_DNA"/>
</dbReference>
<evidence type="ECO:0000313" key="2">
    <source>
        <dbReference type="EMBL" id="QPS84812.1"/>
    </source>
</evidence>
<organism evidence="2 3">
    <name type="scientific">Delftia lacustris</name>
    <dbReference type="NCBI Taxonomy" id="558537"/>
    <lineage>
        <taxon>Bacteria</taxon>
        <taxon>Pseudomonadati</taxon>
        <taxon>Pseudomonadota</taxon>
        <taxon>Betaproteobacteria</taxon>
        <taxon>Burkholderiales</taxon>
        <taxon>Comamonadaceae</taxon>
        <taxon>Delftia</taxon>
    </lineage>
</organism>
<keyword evidence="2" id="KW-0614">Plasmid</keyword>
<name>A0A7T2YZ39_9BURK</name>
<reference evidence="2 3" key="1">
    <citation type="submission" date="2020-12" db="EMBL/GenBank/DDBJ databases">
        <title>FDA dAtabase for Regulatory Grade micrObial Sequences (FDA-ARGOS): Supporting development and validation of Infectious Disease Dx tests.</title>
        <authorList>
            <person name="Sproer C."/>
            <person name="Gronow S."/>
            <person name="Severitt S."/>
            <person name="Schroder I."/>
            <person name="Tallon L."/>
            <person name="Sadzewicz L."/>
            <person name="Zhao X."/>
            <person name="Boylan J."/>
            <person name="Ott S."/>
            <person name="Bowen H."/>
            <person name="Vavikolanu K."/>
            <person name="Mehta A."/>
            <person name="Aluvathingal J."/>
            <person name="Nadendla S."/>
            <person name="Lowell S."/>
            <person name="Myers T."/>
            <person name="Yan Y."/>
            <person name="Sichtig H."/>
        </authorList>
    </citation>
    <scope>NUCLEOTIDE SEQUENCE [LARGE SCALE GENOMIC DNA]</scope>
    <source>
        <strain evidence="2 3">FDAARGOS_890</strain>
        <plasmid evidence="2 3">unnamed</plasmid>
    </source>
</reference>
<feature type="region of interest" description="Disordered" evidence="1">
    <location>
        <begin position="44"/>
        <end position="63"/>
    </location>
</feature>
<proteinExistence type="predicted"/>
<sequence>MIDDRIVQMLPDARAGIGGNDSDLGLGERQRRFDLAALSRPPGRCEQIRDAPVASSHAGLSVQ</sequence>
<accession>A0A7T2YZ39</accession>
<protein>
    <submittedName>
        <fullName evidence="2">Uncharacterized protein</fullName>
    </submittedName>
</protein>
<dbReference type="Proteomes" id="UP000595064">
    <property type="component" value="Plasmid unnamed"/>
</dbReference>
<keyword evidence="3" id="KW-1185">Reference proteome</keyword>
<evidence type="ECO:0000256" key="1">
    <source>
        <dbReference type="SAM" id="MobiDB-lite"/>
    </source>
</evidence>
<dbReference type="AlphaFoldDB" id="A0A7T2YZ39"/>
<dbReference type="KEGG" id="dla:I6G47_32150"/>
<gene>
    <name evidence="2" type="ORF">I6G47_32150</name>
</gene>
<evidence type="ECO:0000313" key="3">
    <source>
        <dbReference type="Proteomes" id="UP000595064"/>
    </source>
</evidence>
<geneLocation type="plasmid" evidence="2 3">
    <name>unnamed</name>
</geneLocation>